<dbReference type="Proteomes" id="UP000049855">
    <property type="component" value="Unassembled WGS sequence"/>
</dbReference>
<dbReference type="InterPro" id="IPR017225">
    <property type="entry name" value="Cell_shape_determin_MreD_prd"/>
</dbReference>
<keyword evidence="5" id="KW-0133">Cell shape</keyword>
<keyword evidence="4 8" id="KW-0812">Transmembrane</keyword>
<dbReference type="RefSeq" id="WP_021167236.1">
    <property type="nucleotide sequence ID" value="NZ_CTRP01000010.1"/>
</dbReference>
<dbReference type="GO" id="GO:0005886">
    <property type="term" value="C:plasma membrane"/>
    <property type="evidence" value="ECO:0007669"/>
    <property type="project" value="UniProtKB-SubCell"/>
</dbReference>
<protein>
    <submittedName>
        <fullName evidence="9">Rod shape-determining protein MreD</fullName>
    </submittedName>
</protein>
<feature type="transmembrane region" description="Helical" evidence="8">
    <location>
        <begin position="29"/>
        <end position="47"/>
    </location>
</feature>
<evidence type="ECO:0000256" key="2">
    <source>
        <dbReference type="ARBA" id="ARBA00007776"/>
    </source>
</evidence>
<comment type="similarity">
    <text evidence="2">Belongs to the MreD family.</text>
</comment>
<accession>A0A0U1KYM1</accession>
<dbReference type="NCBIfam" id="TIGR03426">
    <property type="entry name" value="shape_MreD"/>
    <property type="match status" value="1"/>
</dbReference>
<evidence type="ECO:0000256" key="8">
    <source>
        <dbReference type="SAM" id="Phobius"/>
    </source>
</evidence>
<dbReference type="AlphaFoldDB" id="A0A0U1KYM1"/>
<dbReference type="GO" id="GO:0008360">
    <property type="term" value="P:regulation of cell shape"/>
    <property type="evidence" value="ECO:0007669"/>
    <property type="project" value="UniProtKB-KW"/>
</dbReference>
<dbReference type="InterPro" id="IPR007227">
    <property type="entry name" value="Cell_shape_determining_MreD"/>
</dbReference>
<dbReference type="EMBL" id="CTRP01000010">
    <property type="protein sequence ID" value="CQR72521.1"/>
    <property type="molecule type" value="Genomic_DNA"/>
</dbReference>
<dbReference type="PIRSF" id="PIRSF037497">
    <property type="entry name" value="MreD_Clostridium/Treponema_prd"/>
    <property type="match status" value="1"/>
</dbReference>
<evidence type="ECO:0000256" key="3">
    <source>
        <dbReference type="ARBA" id="ARBA00022475"/>
    </source>
</evidence>
<evidence type="ECO:0000256" key="6">
    <source>
        <dbReference type="ARBA" id="ARBA00022989"/>
    </source>
</evidence>
<keyword evidence="6 8" id="KW-1133">Transmembrane helix</keyword>
<feature type="transmembrane region" description="Helical" evidence="8">
    <location>
        <begin position="135"/>
        <end position="154"/>
    </location>
</feature>
<evidence type="ECO:0000313" key="9">
    <source>
        <dbReference type="EMBL" id="CQR72521.1"/>
    </source>
</evidence>
<sequence length="164" mass="17902">MKMILVWTSLLIVTIAVQAVLLPLIFSQGAKPDIILIIVVACGLLAGREHAIGVGFMAGLLQDFASGNIFGLNTLSKMAIGYVAGLAERKVFKESVVLPVLAIILATFFNGVIMQALLFLLGYKVEVMSLLKEQMLVSLGYNILFCIPVHRLIYRLTFGNKSQF</sequence>
<gene>
    <name evidence="9" type="ORF">SpAn4DRAFT_2981</name>
</gene>
<evidence type="ECO:0000256" key="7">
    <source>
        <dbReference type="ARBA" id="ARBA00023136"/>
    </source>
</evidence>
<evidence type="ECO:0000256" key="1">
    <source>
        <dbReference type="ARBA" id="ARBA00004651"/>
    </source>
</evidence>
<keyword evidence="10" id="KW-1185">Reference proteome</keyword>
<proteinExistence type="inferred from homology"/>
<keyword evidence="7 8" id="KW-0472">Membrane</keyword>
<organism evidence="9 10">
    <name type="scientific">Sporomusa ovata</name>
    <dbReference type="NCBI Taxonomy" id="2378"/>
    <lineage>
        <taxon>Bacteria</taxon>
        <taxon>Bacillati</taxon>
        <taxon>Bacillota</taxon>
        <taxon>Negativicutes</taxon>
        <taxon>Selenomonadales</taxon>
        <taxon>Sporomusaceae</taxon>
        <taxon>Sporomusa</taxon>
    </lineage>
</organism>
<feature type="transmembrane region" description="Helical" evidence="8">
    <location>
        <begin position="96"/>
        <end position="123"/>
    </location>
</feature>
<name>A0A0U1KYM1_9FIRM</name>
<evidence type="ECO:0000313" key="10">
    <source>
        <dbReference type="Proteomes" id="UP000049855"/>
    </source>
</evidence>
<reference evidence="10" key="1">
    <citation type="submission" date="2015-03" db="EMBL/GenBank/DDBJ databases">
        <authorList>
            <person name="Nijsse Bart"/>
        </authorList>
    </citation>
    <scope>NUCLEOTIDE SEQUENCE [LARGE SCALE GENOMIC DNA]</scope>
</reference>
<evidence type="ECO:0000256" key="4">
    <source>
        <dbReference type="ARBA" id="ARBA00022692"/>
    </source>
</evidence>
<dbReference type="Pfam" id="PF04093">
    <property type="entry name" value="MreD"/>
    <property type="match status" value="1"/>
</dbReference>
<keyword evidence="3" id="KW-1003">Cell membrane</keyword>
<comment type="subcellular location">
    <subcellularLocation>
        <location evidence="1">Cell membrane</location>
        <topology evidence="1">Multi-pass membrane protein</topology>
    </subcellularLocation>
</comment>
<evidence type="ECO:0000256" key="5">
    <source>
        <dbReference type="ARBA" id="ARBA00022960"/>
    </source>
</evidence>